<dbReference type="PROSITE" id="PS50011">
    <property type="entry name" value="PROTEIN_KINASE_DOM"/>
    <property type="match status" value="1"/>
</dbReference>
<evidence type="ECO:0000256" key="6">
    <source>
        <dbReference type="ARBA" id="ARBA00022840"/>
    </source>
</evidence>
<dbReference type="InterPro" id="IPR011009">
    <property type="entry name" value="Kinase-like_dom_sf"/>
</dbReference>
<dbReference type="AlphaFoldDB" id="A0AAD1Y6N4"/>
<evidence type="ECO:0000256" key="1">
    <source>
        <dbReference type="ARBA" id="ARBA00012513"/>
    </source>
</evidence>
<comment type="caution">
    <text evidence="11">The sequence shown here is derived from an EMBL/GenBank/DDBJ whole genome shotgun (WGS) entry which is preliminary data.</text>
</comment>
<sequence>MSNAGVKPEKENTEIRGYKIMKPIGQGKFSIVYKAENTETGECVALKCIKIFDMTDVKQREKCLKEVKLLQSLDHPNIIQYLDSFIENNDLYIAVEWAEKGDLKYIVKRAIQEDSHLDESKVWQYISQMAEALAHMHSKRIMHRDLKPANIFIDSEGMLKLGDLGLGRAMSSQTLEAYSRVGTPLYMSPEVLEGSGYDTKSDVWSLGCIAYELCALKSPFRKQNQSMSLYDLFQSIKAGVFDPIPDRYSYKLKILIESIIKTNPVERLDIDQIVSICDMHKASEAKKPKIDSYLIMDDIMDKLKLLDYERKFALKPISRIFFSHYEEEKGFNKCEYLYELCYWLMSLSQNKNSRRIGVYLPFKTNKSSEEAVKRLLADCKKFGVKFSSYFEEHQLLQGFGDSVCFLVDELLNRELIRRDYKFEAPIMQEDSDEESEIEEEKFDEANIINIDKHQEKSKLSKAFNSSMRIDNGRITQTTFGFKTDNRIMNNNTEQEPEDLMDLDESMITCSIKPEEWKKEVLHVEKDLMKFYATLNQEQNYPVNDCLIQCKLVKSLMPEKLNKTIQKSVDSLYSDLYCISQQENKINTKNCDDVTKLRKINANKSKNLKELTTLRDSMKSKIVKFDDLTQKLEIAHAKYEKKNKEIGSTAKIDKIKKATNRIKVEVFKVDQRIGIIQACLANKKEDNSKAKELYDELFEL</sequence>
<reference evidence="11" key="1">
    <citation type="submission" date="2023-07" db="EMBL/GenBank/DDBJ databases">
        <authorList>
            <consortium name="AG Swart"/>
            <person name="Singh M."/>
            <person name="Singh A."/>
            <person name="Seah K."/>
            <person name="Emmerich C."/>
        </authorList>
    </citation>
    <scope>NUCLEOTIDE SEQUENCE</scope>
    <source>
        <strain evidence="11">DP1</strain>
    </source>
</reference>
<evidence type="ECO:0000256" key="4">
    <source>
        <dbReference type="ARBA" id="ARBA00022741"/>
    </source>
</evidence>
<evidence type="ECO:0000256" key="9">
    <source>
        <dbReference type="PROSITE-ProRule" id="PRU10141"/>
    </source>
</evidence>
<comment type="catalytic activity">
    <reaction evidence="8">
        <text>L-seryl-[protein] + ATP = O-phospho-L-seryl-[protein] + ADP + H(+)</text>
        <dbReference type="Rhea" id="RHEA:17989"/>
        <dbReference type="Rhea" id="RHEA-COMP:9863"/>
        <dbReference type="Rhea" id="RHEA-COMP:11604"/>
        <dbReference type="ChEBI" id="CHEBI:15378"/>
        <dbReference type="ChEBI" id="CHEBI:29999"/>
        <dbReference type="ChEBI" id="CHEBI:30616"/>
        <dbReference type="ChEBI" id="CHEBI:83421"/>
        <dbReference type="ChEBI" id="CHEBI:456216"/>
        <dbReference type="EC" id="2.7.11.1"/>
    </reaction>
</comment>
<dbReference type="InterPro" id="IPR000719">
    <property type="entry name" value="Prot_kinase_dom"/>
</dbReference>
<keyword evidence="3" id="KW-0808">Transferase</keyword>
<dbReference type="SMART" id="SM00220">
    <property type="entry name" value="S_TKc"/>
    <property type="match status" value="1"/>
</dbReference>
<dbReference type="EMBL" id="CAMPGE010027253">
    <property type="protein sequence ID" value="CAI2384901.1"/>
    <property type="molecule type" value="Genomic_DNA"/>
</dbReference>
<dbReference type="PROSITE" id="PS00107">
    <property type="entry name" value="PROTEIN_KINASE_ATP"/>
    <property type="match status" value="1"/>
</dbReference>
<dbReference type="FunFam" id="3.30.200.20:FF:000042">
    <property type="entry name" value="Aurora kinase A"/>
    <property type="match status" value="1"/>
</dbReference>
<dbReference type="PANTHER" id="PTHR44899:SF3">
    <property type="entry name" value="SERINE_THREONINE-PROTEIN KINASE NEK1"/>
    <property type="match status" value="1"/>
</dbReference>
<dbReference type="Pfam" id="PF00069">
    <property type="entry name" value="Pkinase"/>
    <property type="match status" value="1"/>
</dbReference>
<evidence type="ECO:0000259" key="10">
    <source>
        <dbReference type="PROSITE" id="PS50011"/>
    </source>
</evidence>
<evidence type="ECO:0000256" key="8">
    <source>
        <dbReference type="ARBA" id="ARBA00048679"/>
    </source>
</evidence>
<gene>
    <name evidence="11" type="ORF">ECRASSUSDP1_LOCUS26441</name>
</gene>
<organism evidence="11 12">
    <name type="scientific">Euplotes crassus</name>
    <dbReference type="NCBI Taxonomy" id="5936"/>
    <lineage>
        <taxon>Eukaryota</taxon>
        <taxon>Sar</taxon>
        <taxon>Alveolata</taxon>
        <taxon>Ciliophora</taxon>
        <taxon>Intramacronucleata</taxon>
        <taxon>Spirotrichea</taxon>
        <taxon>Hypotrichia</taxon>
        <taxon>Euplotida</taxon>
        <taxon>Euplotidae</taxon>
        <taxon>Moneuplotes</taxon>
    </lineage>
</organism>
<evidence type="ECO:0000313" key="12">
    <source>
        <dbReference type="Proteomes" id="UP001295684"/>
    </source>
</evidence>
<keyword evidence="6 9" id="KW-0067">ATP-binding</keyword>
<dbReference type="Proteomes" id="UP001295684">
    <property type="component" value="Unassembled WGS sequence"/>
</dbReference>
<evidence type="ECO:0000313" key="11">
    <source>
        <dbReference type="EMBL" id="CAI2384901.1"/>
    </source>
</evidence>
<feature type="domain" description="Protein kinase" evidence="10">
    <location>
        <begin position="18"/>
        <end position="283"/>
    </location>
</feature>
<keyword evidence="5" id="KW-0418">Kinase</keyword>
<dbReference type="Gene3D" id="1.10.510.10">
    <property type="entry name" value="Transferase(Phosphotransferase) domain 1"/>
    <property type="match status" value="1"/>
</dbReference>
<dbReference type="InterPro" id="IPR008271">
    <property type="entry name" value="Ser/Thr_kinase_AS"/>
</dbReference>
<protein>
    <recommendedName>
        <fullName evidence="1">non-specific serine/threonine protein kinase</fullName>
        <ecNumber evidence="1">2.7.11.1</ecNumber>
    </recommendedName>
</protein>
<dbReference type="InterPro" id="IPR051131">
    <property type="entry name" value="NEK_Ser/Thr_kinase_NIMA"/>
</dbReference>
<evidence type="ECO:0000256" key="5">
    <source>
        <dbReference type="ARBA" id="ARBA00022777"/>
    </source>
</evidence>
<name>A0AAD1Y6N4_EUPCR</name>
<evidence type="ECO:0000256" key="7">
    <source>
        <dbReference type="ARBA" id="ARBA00047899"/>
    </source>
</evidence>
<dbReference type="GO" id="GO:0005524">
    <property type="term" value="F:ATP binding"/>
    <property type="evidence" value="ECO:0007669"/>
    <property type="project" value="UniProtKB-UniRule"/>
</dbReference>
<dbReference type="PROSITE" id="PS00108">
    <property type="entry name" value="PROTEIN_KINASE_ST"/>
    <property type="match status" value="1"/>
</dbReference>
<keyword evidence="4 9" id="KW-0547">Nucleotide-binding</keyword>
<feature type="binding site" evidence="9">
    <location>
        <position position="47"/>
    </location>
    <ligand>
        <name>ATP</name>
        <dbReference type="ChEBI" id="CHEBI:30616"/>
    </ligand>
</feature>
<dbReference type="Pfam" id="PF10498">
    <property type="entry name" value="IFT57"/>
    <property type="match status" value="1"/>
</dbReference>
<accession>A0AAD1Y6N4</accession>
<dbReference type="GO" id="GO:0004674">
    <property type="term" value="F:protein serine/threonine kinase activity"/>
    <property type="evidence" value="ECO:0007669"/>
    <property type="project" value="UniProtKB-KW"/>
</dbReference>
<dbReference type="InterPro" id="IPR017441">
    <property type="entry name" value="Protein_kinase_ATP_BS"/>
</dbReference>
<proteinExistence type="predicted"/>
<dbReference type="PANTHER" id="PTHR44899">
    <property type="entry name" value="CAMK FAMILY PROTEIN KINASE"/>
    <property type="match status" value="1"/>
</dbReference>
<comment type="catalytic activity">
    <reaction evidence="7">
        <text>L-threonyl-[protein] + ATP = O-phospho-L-threonyl-[protein] + ADP + H(+)</text>
        <dbReference type="Rhea" id="RHEA:46608"/>
        <dbReference type="Rhea" id="RHEA-COMP:11060"/>
        <dbReference type="Rhea" id="RHEA-COMP:11605"/>
        <dbReference type="ChEBI" id="CHEBI:15378"/>
        <dbReference type="ChEBI" id="CHEBI:30013"/>
        <dbReference type="ChEBI" id="CHEBI:30616"/>
        <dbReference type="ChEBI" id="CHEBI:61977"/>
        <dbReference type="ChEBI" id="CHEBI:456216"/>
        <dbReference type="EC" id="2.7.11.1"/>
    </reaction>
</comment>
<dbReference type="SUPFAM" id="SSF56112">
    <property type="entry name" value="Protein kinase-like (PK-like)"/>
    <property type="match status" value="1"/>
</dbReference>
<evidence type="ECO:0000256" key="3">
    <source>
        <dbReference type="ARBA" id="ARBA00022679"/>
    </source>
</evidence>
<evidence type="ECO:0000256" key="2">
    <source>
        <dbReference type="ARBA" id="ARBA00022527"/>
    </source>
</evidence>
<dbReference type="EC" id="2.7.11.1" evidence="1"/>
<dbReference type="InterPro" id="IPR019530">
    <property type="entry name" value="Intra-flagellar_transport_57"/>
</dbReference>
<keyword evidence="2" id="KW-0723">Serine/threonine-protein kinase</keyword>
<keyword evidence="12" id="KW-1185">Reference proteome</keyword>